<dbReference type="InterPro" id="IPR017871">
    <property type="entry name" value="ABC_transporter-like_CS"/>
</dbReference>
<name>A0A1Y1XT08_9FUNG</name>
<dbReference type="CDD" id="cd03233">
    <property type="entry name" value="ABCG_PDR_domain1"/>
    <property type="match status" value="1"/>
</dbReference>
<dbReference type="InterPro" id="IPR043926">
    <property type="entry name" value="ABCG_dom"/>
</dbReference>
<feature type="transmembrane region" description="Helical" evidence="9">
    <location>
        <begin position="1256"/>
        <end position="1276"/>
    </location>
</feature>
<dbReference type="GO" id="GO:0140359">
    <property type="term" value="F:ABC-type transporter activity"/>
    <property type="evidence" value="ECO:0007669"/>
    <property type="project" value="InterPro"/>
</dbReference>
<dbReference type="InterPro" id="IPR034001">
    <property type="entry name" value="ABCG_PDR_1"/>
</dbReference>
<dbReference type="Pfam" id="PF06422">
    <property type="entry name" value="PDR_CDR"/>
    <property type="match status" value="2"/>
</dbReference>
<feature type="transmembrane region" description="Helical" evidence="9">
    <location>
        <begin position="1173"/>
        <end position="1194"/>
    </location>
</feature>
<proteinExistence type="inferred from homology"/>
<feature type="transmembrane region" description="Helical" evidence="9">
    <location>
        <begin position="1150"/>
        <end position="1167"/>
    </location>
</feature>
<sequence>MSNETHDDISSNNSESTIIDEVTEKPVKAQLVDHKHNWGEGEPCIDVFGAAGKYEDLRRELSRVSTIHRISTRFSSVEEGSGEDFDLTEYLHSTVRAGERAAIKPKHIGIIFKNVTVIGDKVGLCKIFNPATWLNKPPKPDSGDEDGKVILHDVDGFCKDGEMVFVLGRPGAGCSTLLRVLAGEHKQYRSIAGDVSYGGISASEFIKKYVGEVAYNPEDDFHFPTLTVKETMDFALKCKTPGNLLPDETKKSFVENLRGTLLKMFGLSHTLDTLVGNEYVCGVSGGERKRLSIAEQMAARAAINLWDGSTKGLDASSALNYIRSLRIVTNIMHKATMVTVYQASEKIYREFDKVLVLDEGRCVYFGPARDARQYFRSLGFQDSPRQTTSDFLTAVTDPQERRIIPGMEESVPKSAIELEVAYKHSDLHERMVRERAEYEQYILENRPSEQFRENILESKQKHVPKKSPYTTTYFQQIRALTLRQFQLTFGDRAALISRYVSVVVKAIIVGSVFLMLPTDTSGAFTRGGVIFFALLFNSLVAQAEIPAAMSGRSILYKHKSFALYYPSAFYFAQTMADIPFMAGQVLFFSVILYWMAGLQADAGKFFMFMFILLITGFTMTAYFRMFAAFSPDFNTATRNSGLLLMASILYSGYLIPYHQMHPWFIWIFWISPLAYGFKALMANEFKGLRFDCSGGALVPSGPTYNDINYQACTLAGARPGESFVEAGEYMDKALGYDVNQMWIDVAAVIGFWLLFSILAAIAMEWKEFGKGGFTLHMYKQTSKAAGHPLETTEASVEVKAPVETVELQGTTFTWRDIGYVIPAKGFPQGKQLLSEIDGWVKPGELVALMGASGAGKTTLLDVLAQRKSLGKVSGQILVDSHEIGADFQRTTGYCEQMDVHNPAVTVRESLQFSAYLRQPEEVSEAEKDAYVEEIIQLLEMNDIADAVVGDVENGIGISVEQRKRLTIAVELVAKPKLLFLDEPTSGLDAQAAFNIIRFMRRLADQGQAIICTIHQPSAVLFSFFDRLLLLANGGKTVYFGDLGCDSATLLDYFEKNGGPECAKDANPAEYILDVVNDRHALDWPTIWRNSPEHQAVCDRLDGVRPIELGIHERKSQREFATSLNTQLRIVGRRMLLSWWRNPAYNFGRNMFCIIFALLLGFSFWQVGNSQMDLQLRVFALFQSLVMGSIFMNLAQPRYIDERNIYYRENSSKMYGWKPFWISIMMVELPFLLITSTCFWLLLYYISGFNEDSGRAFYSWLMNVFFGFFCVSLGQMIASFSTSKQMAALLNPFFFSMLNLFCGVMVPYDSMPGFWKAWMYWIDPLHYWVEGLVVNELHELPVRCSAREFVTFNPPPGQTCLQYAGSFLSKAPGYLQNPNATVACNYCSYERGDNFYEPLGWSYSNRWRNFGILCGFWIFNVLFTGFVISKFRAARR</sequence>
<feature type="transmembrane region" description="Helical" evidence="9">
    <location>
        <begin position="741"/>
        <end position="763"/>
    </location>
</feature>
<evidence type="ECO:0000256" key="4">
    <source>
        <dbReference type="ARBA" id="ARBA00022692"/>
    </source>
</evidence>
<evidence type="ECO:0000256" key="5">
    <source>
        <dbReference type="ARBA" id="ARBA00022741"/>
    </source>
</evidence>
<evidence type="ECO:0000313" key="12">
    <source>
        <dbReference type="Proteomes" id="UP000193498"/>
    </source>
</evidence>
<evidence type="ECO:0000256" key="2">
    <source>
        <dbReference type="ARBA" id="ARBA00006012"/>
    </source>
</evidence>
<dbReference type="OrthoDB" id="245989at2759"/>
<evidence type="ECO:0000256" key="7">
    <source>
        <dbReference type="ARBA" id="ARBA00022989"/>
    </source>
</evidence>
<dbReference type="SMART" id="SM00382">
    <property type="entry name" value="AAA"/>
    <property type="match status" value="2"/>
</dbReference>
<dbReference type="PANTHER" id="PTHR19241">
    <property type="entry name" value="ATP-BINDING CASSETTE TRANSPORTER"/>
    <property type="match status" value="1"/>
</dbReference>
<reference evidence="11 12" key="1">
    <citation type="submission" date="2016-07" db="EMBL/GenBank/DDBJ databases">
        <title>Pervasive Adenine N6-methylation of Active Genes in Fungi.</title>
        <authorList>
            <consortium name="DOE Joint Genome Institute"/>
            <person name="Mondo S.J."/>
            <person name="Dannebaum R.O."/>
            <person name="Kuo R.C."/>
            <person name="Labutti K."/>
            <person name="Haridas S."/>
            <person name="Kuo A."/>
            <person name="Salamov A."/>
            <person name="Ahrendt S.R."/>
            <person name="Lipzen A."/>
            <person name="Sullivan W."/>
            <person name="Andreopoulos W.B."/>
            <person name="Clum A."/>
            <person name="Lindquist E."/>
            <person name="Daum C."/>
            <person name="Ramamoorthy G.K."/>
            <person name="Gryganskyi A."/>
            <person name="Culley D."/>
            <person name="Magnuson J.K."/>
            <person name="James T.Y."/>
            <person name="O'Malley M.A."/>
            <person name="Stajich J.E."/>
            <person name="Spatafora J.W."/>
            <person name="Visel A."/>
            <person name="Grigoriev I.V."/>
        </authorList>
    </citation>
    <scope>NUCLEOTIDE SEQUENCE [LARGE SCALE GENOMIC DNA]</scope>
    <source>
        <strain evidence="11 12">CBS 931.73</strain>
    </source>
</reference>
<keyword evidence="3" id="KW-0813">Transport</keyword>
<dbReference type="InterPro" id="IPR003593">
    <property type="entry name" value="AAA+_ATPase"/>
</dbReference>
<dbReference type="Proteomes" id="UP000193498">
    <property type="component" value="Unassembled WGS sequence"/>
</dbReference>
<feature type="transmembrane region" description="Helical" evidence="9">
    <location>
        <begin position="528"/>
        <end position="549"/>
    </location>
</feature>
<keyword evidence="8 9" id="KW-0472">Membrane</keyword>
<dbReference type="Gene3D" id="3.40.50.300">
    <property type="entry name" value="P-loop containing nucleotide triphosphate hydrolases"/>
    <property type="match status" value="2"/>
</dbReference>
<dbReference type="Pfam" id="PF00005">
    <property type="entry name" value="ABC_tran"/>
    <property type="match status" value="2"/>
</dbReference>
<feature type="transmembrane region" description="Helical" evidence="9">
    <location>
        <begin position="1288"/>
        <end position="1307"/>
    </location>
</feature>
<feature type="domain" description="ABC transporter" evidence="10">
    <location>
        <begin position="122"/>
        <end position="384"/>
    </location>
</feature>
<dbReference type="InterPro" id="IPR027417">
    <property type="entry name" value="P-loop_NTPase"/>
</dbReference>
<keyword evidence="5" id="KW-0547">Nucleotide-binding</keyword>
<feature type="transmembrane region" description="Helical" evidence="9">
    <location>
        <begin position="1409"/>
        <end position="1427"/>
    </location>
</feature>
<evidence type="ECO:0000259" key="10">
    <source>
        <dbReference type="PROSITE" id="PS50893"/>
    </source>
</evidence>
<dbReference type="InParanoid" id="A0A1Y1XT08"/>
<dbReference type="EMBL" id="MCFE01000494">
    <property type="protein sequence ID" value="ORX88825.1"/>
    <property type="molecule type" value="Genomic_DNA"/>
</dbReference>
<dbReference type="GO" id="GO:0005524">
    <property type="term" value="F:ATP binding"/>
    <property type="evidence" value="ECO:0007669"/>
    <property type="project" value="UniProtKB-KW"/>
</dbReference>
<comment type="similarity">
    <text evidence="2">Belongs to the ABC transporter superfamily. ABCG family. PDR (TC 3.A.1.205) subfamily.</text>
</comment>
<feature type="transmembrane region" description="Helical" evidence="9">
    <location>
        <begin position="605"/>
        <end position="627"/>
    </location>
</feature>
<feature type="transmembrane region" description="Helical" evidence="9">
    <location>
        <begin position="569"/>
        <end position="593"/>
    </location>
</feature>
<keyword evidence="6" id="KW-0067">ATP-binding</keyword>
<dbReference type="InterPro" id="IPR003439">
    <property type="entry name" value="ABC_transporter-like_ATP-bd"/>
</dbReference>
<feature type="transmembrane region" description="Helical" evidence="9">
    <location>
        <begin position="1219"/>
        <end position="1244"/>
    </location>
</feature>
<protein>
    <recommendedName>
        <fullName evidence="10">ABC transporter domain-containing protein</fullName>
    </recommendedName>
</protein>
<dbReference type="InterPro" id="IPR029481">
    <property type="entry name" value="ABC_trans_N"/>
</dbReference>
<keyword evidence="12" id="KW-1185">Reference proteome</keyword>
<feature type="transmembrane region" description="Helical" evidence="9">
    <location>
        <begin position="663"/>
        <end position="681"/>
    </location>
</feature>
<evidence type="ECO:0000256" key="3">
    <source>
        <dbReference type="ARBA" id="ARBA00022448"/>
    </source>
</evidence>
<dbReference type="Pfam" id="PF14510">
    <property type="entry name" value="ABC_trans_N"/>
    <property type="match status" value="1"/>
</dbReference>
<dbReference type="GO" id="GO:0016887">
    <property type="term" value="F:ATP hydrolysis activity"/>
    <property type="evidence" value="ECO:0007669"/>
    <property type="project" value="InterPro"/>
</dbReference>
<keyword evidence="7 9" id="KW-1133">Transmembrane helix</keyword>
<dbReference type="InterPro" id="IPR013525">
    <property type="entry name" value="ABC2_TM"/>
</dbReference>
<dbReference type="FunFam" id="3.40.50.300:FF:000054">
    <property type="entry name" value="ABC multidrug transporter atrF"/>
    <property type="match status" value="1"/>
</dbReference>
<comment type="subcellular location">
    <subcellularLocation>
        <location evidence="1">Membrane</location>
        <topology evidence="1">Multi-pass membrane protein</topology>
    </subcellularLocation>
</comment>
<organism evidence="11 12">
    <name type="scientific">Basidiobolus meristosporus CBS 931.73</name>
    <dbReference type="NCBI Taxonomy" id="1314790"/>
    <lineage>
        <taxon>Eukaryota</taxon>
        <taxon>Fungi</taxon>
        <taxon>Fungi incertae sedis</taxon>
        <taxon>Zoopagomycota</taxon>
        <taxon>Entomophthoromycotina</taxon>
        <taxon>Basidiobolomycetes</taxon>
        <taxon>Basidiobolales</taxon>
        <taxon>Basidiobolaceae</taxon>
        <taxon>Basidiobolus</taxon>
    </lineage>
</organism>
<dbReference type="GO" id="GO:0016020">
    <property type="term" value="C:membrane"/>
    <property type="evidence" value="ECO:0007669"/>
    <property type="project" value="UniProtKB-SubCell"/>
</dbReference>
<gene>
    <name evidence="11" type="ORF">K493DRAFT_235423</name>
</gene>
<keyword evidence="4 9" id="KW-0812">Transmembrane</keyword>
<dbReference type="CDD" id="cd03232">
    <property type="entry name" value="ABCG_PDR_domain2"/>
    <property type="match status" value="1"/>
</dbReference>
<evidence type="ECO:0000256" key="8">
    <source>
        <dbReference type="ARBA" id="ARBA00023136"/>
    </source>
</evidence>
<dbReference type="STRING" id="1314790.A0A1Y1XT08"/>
<dbReference type="Pfam" id="PF01061">
    <property type="entry name" value="ABC2_membrane"/>
    <property type="match status" value="2"/>
</dbReference>
<evidence type="ECO:0000256" key="1">
    <source>
        <dbReference type="ARBA" id="ARBA00004141"/>
    </source>
</evidence>
<accession>A0A1Y1XT08</accession>
<evidence type="ECO:0000313" key="11">
    <source>
        <dbReference type="EMBL" id="ORX88825.1"/>
    </source>
</evidence>
<feature type="transmembrane region" description="Helical" evidence="9">
    <location>
        <begin position="496"/>
        <end position="516"/>
    </location>
</feature>
<dbReference type="Pfam" id="PF19055">
    <property type="entry name" value="ABC2_membrane_7"/>
    <property type="match status" value="1"/>
</dbReference>
<feature type="transmembrane region" description="Helical" evidence="9">
    <location>
        <begin position="639"/>
        <end position="656"/>
    </location>
</feature>
<evidence type="ECO:0000256" key="9">
    <source>
        <dbReference type="SAM" id="Phobius"/>
    </source>
</evidence>
<dbReference type="InterPro" id="IPR034003">
    <property type="entry name" value="ABCG_PDR_2"/>
</dbReference>
<evidence type="ECO:0000256" key="6">
    <source>
        <dbReference type="ARBA" id="ARBA00022840"/>
    </source>
</evidence>
<dbReference type="SUPFAM" id="SSF52540">
    <property type="entry name" value="P-loop containing nucleoside triphosphate hydrolases"/>
    <property type="match status" value="2"/>
</dbReference>
<comment type="caution">
    <text evidence="11">The sequence shown here is derived from an EMBL/GenBank/DDBJ whole genome shotgun (WGS) entry which is preliminary data.</text>
</comment>
<dbReference type="PROSITE" id="PS00211">
    <property type="entry name" value="ABC_TRANSPORTER_1"/>
    <property type="match status" value="1"/>
</dbReference>
<dbReference type="InterPro" id="IPR010929">
    <property type="entry name" value="PDR_CDR_ABC"/>
</dbReference>
<dbReference type="PROSITE" id="PS50893">
    <property type="entry name" value="ABC_TRANSPORTER_2"/>
    <property type="match status" value="2"/>
</dbReference>
<feature type="domain" description="ABC transporter" evidence="10">
    <location>
        <begin position="805"/>
        <end position="1057"/>
    </location>
</feature>